<feature type="domain" description="Glucose-6-phosphate dehydrogenase NAD-binding" evidence="6">
    <location>
        <begin position="13"/>
        <end position="149"/>
    </location>
</feature>
<dbReference type="PANTHER" id="PTHR23429">
    <property type="entry name" value="GLUCOSE-6-PHOSPHATE 1-DEHYDROGENASE G6PD"/>
    <property type="match status" value="1"/>
</dbReference>
<dbReference type="KEGG" id="lri:NCTC12151_01981"/>
<keyword evidence="2" id="KW-0313">Glucose metabolism</keyword>
<comment type="pathway">
    <text evidence="1">Carbohydrate degradation; pentose phosphate pathway; D-ribulose 5-phosphate from D-glucose 6-phosphate (oxidative stage): step 1/3.</text>
</comment>
<keyword evidence="3" id="KW-0521">NADP</keyword>
<dbReference type="GO" id="GO:0005829">
    <property type="term" value="C:cytosol"/>
    <property type="evidence" value="ECO:0007669"/>
    <property type="project" value="TreeGrafter"/>
</dbReference>
<name>A0A2X4UQU2_9GAMM</name>
<gene>
    <name evidence="7" type="primary">zwf_2</name>
    <name evidence="7" type="ORF">NCTC12151_01981</name>
</gene>
<evidence type="ECO:0000256" key="2">
    <source>
        <dbReference type="ARBA" id="ARBA00022526"/>
    </source>
</evidence>
<protein>
    <submittedName>
        <fullName evidence="7">Glucose-6-phosphate 1-dehydrogenase</fullName>
        <ecNumber evidence="7">1.1.1.49</ecNumber>
    </submittedName>
</protein>
<dbReference type="AlphaFoldDB" id="A0A2X4UQU2"/>
<proteinExistence type="predicted"/>
<keyword evidence="8" id="KW-1185">Reference proteome</keyword>
<evidence type="ECO:0000256" key="1">
    <source>
        <dbReference type="ARBA" id="ARBA00004937"/>
    </source>
</evidence>
<dbReference type="GO" id="GO:0050661">
    <property type="term" value="F:NADP binding"/>
    <property type="evidence" value="ECO:0007669"/>
    <property type="project" value="InterPro"/>
</dbReference>
<organism evidence="7 8">
    <name type="scientific">Leminorella richardii</name>
    <dbReference type="NCBI Taxonomy" id="158841"/>
    <lineage>
        <taxon>Bacteria</taxon>
        <taxon>Pseudomonadati</taxon>
        <taxon>Pseudomonadota</taxon>
        <taxon>Gammaproteobacteria</taxon>
        <taxon>Enterobacterales</taxon>
        <taxon>Budviciaceae</taxon>
        <taxon>Leminorella</taxon>
    </lineage>
</organism>
<evidence type="ECO:0000313" key="8">
    <source>
        <dbReference type="Proteomes" id="UP000249005"/>
    </source>
</evidence>
<dbReference type="EMBL" id="LS483470">
    <property type="protein sequence ID" value="SQI41223.1"/>
    <property type="molecule type" value="Genomic_DNA"/>
</dbReference>
<dbReference type="InterPro" id="IPR022674">
    <property type="entry name" value="G6P_DH_NAD-bd"/>
</dbReference>
<evidence type="ECO:0000259" key="6">
    <source>
        <dbReference type="Pfam" id="PF00479"/>
    </source>
</evidence>
<reference evidence="7 8" key="1">
    <citation type="submission" date="2018-06" db="EMBL/GenBank/DDBJ databases">
        <authorList>
            <consortium name="Pathogen Informatics"/>
            <person name="Doyle S."/>
        </authorList>
    </citation>
    <scope>NUCLEOTIDE SEQUENCE [LARGE SCALE GENOMIC DNA]</scope>
    <source>
        <strain evidence="7 8">NCTC12151</strain>
    </source>
</reference>
<dbReference type="PANTHER" id="PTHR23429:SF0">
    <property type="entry name" value="GLUCOSE-6-PHOSPHATE 1-DEHYDROGENASE"/>
    <property type="match status" value="1"/>
</dbReference>
<evidence type="ECO:0000313" key="7">
    <source>
        <dbReference type="EMBL" id="SQI41223.1"/>
    </source>
</evidence>
<dbReference type="InterPro" id="IPR001282">
    <property type="entry name" value="G6P_DH"/>
</dbReference>
<evidence type="ECO:0000256" key="4">
    <source>
        <dbReference type="ARBA" id="ARBA00023002"/>
    </source>
</evidence>
<evidence type="ECO:0000256" key="5">
    <source>
        <dbReference type="ARBA" id="ARBA00023277"/>
    </source>
</evidence>
<dbReference type="GO" id="GO:0006006">
    <property type="term" value="P:glucose metabolic process"/>
    <property type="evidence" value="ECO:0007669"/>
    <property type="project" value="UniProtKB-KW"/>
</dbReference>
<evidence type="ECO:0000256" key="3">
    <source>
        <dbReference type="ARBA" id="ARBA00022857"/>
    </source>
</evidence>
<dbReference type="Proteomes" id="UP000249005">
    <property type="component" value="Chromosome 1"/>
</dbReference>
<dbReference type="FunFam" id="3.40.50.720:FF:000079">
    <property type="entry name" value="Glucose-6-phosphate 1-dehydrogenase"/>
    <property type="match status" value="1"/>
</dbReference>
<sequence>MVDDSIAQACDLVIFGAKGDLARRKLIPSLYQLEKAGHIHPDTRIIGVGRAEWDKAAYTEVVETALKTFMKDAVDAEVWQRLSQRLDFCNLDVNEAEGFIRLGKMLDQENRITINYFAMPPSTFGAVCRGLGEAGLSKFPSRVVMEKPLRYRSEVLSGNQRSGCAVF</sequence>
<accession>A0A2X4UQU2</accession>
<dbReference type="Gene3D" id="3.40.50.720">
    <property type="entry name" value="NAD(P)-binding Rossmann-like Domain"/>
    <property type="match status" value="1"/>
</dbReference>
<keyword evidence="4 7" id="KW-0560">Oxidoreductase</keyword>
<dbReference type="GO" id="GO:0009051">
    <property type="term" value="P:pentose-phosphate shunt, oxidative branch"/>
    <property type="evidence" value="ECO:0007669"/>
    <property type="project" value="TreeGrafter"/>
</dbReference>
<dbReference type="InterPro" id="IPR036291">
    <property type="entry name" value="NAD(P)-bd_dom_sf"/>
</dbReference>
<dbReference type="SUPFAM" id="SSF51735">
    <property type="entry name" value="NAD(P)-binding Rossmann-fold domains"/>
    <property type="match status" value="1"/>
</dbReference>
<dbReference type="EC" id="1.1.1.49" evidence="7"/>
<keyword evidence="5" id="KW-0119">Carbohydrate metabolism</keyword>
<dbReference type="Pfam" id="PF00479">
    <property type="entry name" value="G6PD_N"/>
    <property type="match status" value="1"/>
</dbReference>
<dbReference type="GO" id="GO:0004345">
    <property type="term" value="F:glucose-6-phosphate dehydrogenase activity"/>
    <property type="evidence" value="ECO:0007669"/>
    <property type="project" value="UniProtKB-EC"/>
</dbReference>